<reference evidence="3 4" key="2">
    <citation type="journal article" date="2024" name="Int. J. Syst. Evol. Microbiol.">
        <title>Promethearchaeum syntrophicum gen. nov., sp. nov., an anaerobic, obligately syntrophic archaeon, the first isolate of the lineage 'Asgard' archaea, and proposal of the new archaeal phylum Promethearchaeota phyl. nov. and kingdom Promethearchaeati regn. nov.</title>
        <authorList>
            <person name="Imachi H."/>
            <person name="Nobu M.K."/>
            <person name="Kato S."/>
            <person name="Takaki Y."/>
            <person name="Miyazaki M."/>
            <person name="Miyata M."/>
            <person name="Ogawara M."/>
            <person name="Saito Y."/>
            <person name="Sakai S."/>
            <person name="Tahara Y.O."/>
            <person name="Takano Y."/>
            <person name="Tasumi E."/>
            <person name="Uematsu K."/>
            <person name="Yoshimura T."/>
            <person name="Itoh T."/>
            <person name="Ohkuma M."/>
            <person name="Takai K."/>
        </authorList>
    </citation>
    <scope>NUCLEOTIDE SEQUENCE [LARGE SCALE GENOMIC DNA]</scope>
    <source>
        <strain evidence="3 4">MK-D1</strain>
    </source>
</reference>
<keyword evidence="4" id="KW-1185">Reference proteome</keyword>
<dbReference type="EMBL" id="CP042905">
    <property type="protein sequence ID" value="QEE17588.2"/>
    <property type="molecule type" value="Genomic_DNA"/>
</dbReference>
<evidence type="ECO:0000256" key="1">
    <source>
        <dbReference type="ARBA" id="ARBA00006484"/>
    </source>
</evidence>
<name>A0A5B9DEB2_9ARCH</name>
<dbReference type="GO" id="GO:0016616">
    <property type="term" value="F:oxidoreductase activity, acting on the CH-OH group of donors, NAD or NADP as acceptor"/>
    <property type="evidence" value="ECO:0007669"/>
    <property type="project" value="TreeGrafter"/>
</dbReference>
<dbReference type="PANTHER" id="PTHR42760:SF133">
    <property type="entry name" value="3-OXOACYL-[ACYL-CARRIER-PROTEIN] REDUCTASE"/>
    <property type="match status" value="1"/>
</dbReference>
<evidence type="ECO:0000313" key="4">
    <source>
        <dbReference type="Proteomes" id="UP000321408"/>
    </source>
</evidence>
<dbReference type="Gene3D" id="3.40.50.720">
    <property type="entry name" value="NAD(P)-binding Rossmann-like Domain"/>
    <property type="match status" value="1"/>
</dbReference>
<dbReference type="PRINTS" id="PR00081">
    <property type="entry name" value="GDHRDH"/>
</dbReference>
<dbReference type="AlphaFoldDB" id="A0A5B9DEB2"/>
<organism evidence="3 4">
    <name type="scientific">Promethearchaeum syntrophicum</name>
    <dbReference type="NCBI Taxonomy" id="2594042"/>
    <lineage>
        <taxon>Archaea</taxon>
        <taxon>Promethearchaeati</taxon>
        <taxon>Promethearchaeota</taxon>
        <taxon>Promethearchaeia</taxon>
        <taxon>Promethearchaeales</taxon>
        <taxon>Promethearchaeaceae</taxon>
        <taxon>Promethearchaeum</taxon>
    </lineage>
</organism>
<dbReference type="KEGG" id="psyt:DSAG12_03425"/>
<evidence type="ECO:0000313" key="3">
    <source>
        <dbReference type="EMBL" id="QEE17588.2"/>
    </source>
</evidence>
<evidence type="ECO:0000256" key="2">
    <source>
        <dbReference type="ARBA" id="ARBA00023002"/>
    </source>
</evidence>
<proteinExistence type="inferred from homology"/>
<accession>A0A5B9DEB2</accession>
<dbReference type="GO" id="GO:0048038">
    <property type="term" value="F:quinone binding"/>
    <property type="evidence" value="ECO:0007669"/>
    <property type="project" value="TreeGrafter"/>
</dbReference>
<dbReference type="EC" id="1.1.1.-" evidence="3"/>
<dbReference type="PANTHER" id="PTHR42760">
    <property type="entry name" value="SHORT-CHAIN DEHYDROGENASES/REDUCTASES FAMILY MEMBER"/>
    <property type="match status" value="1"/>
</dbReference>
<dbReference type="InterPro" id="IPR002347">
    <property type="entry name" value="SDR_fam"/>
</dbReference>
<protein>
    <submittedName>
        <fullName evidence="3">SDR family NAD(P)-dependent oxidoreductase</fullName>
        <ecNumber evidence="3">1.1.1.-</ecNumber>
    </submittedName>
</protein>
<sequence>MGKFDGKICLVGGNLGKMKKDAFKIGLGGIIAKQMIEQGAQEVCLVDTDFAITKACAELIGGNVKAYECDFFTERTYEIEAYVDDRGKNKTKVVWKNFPALKMVEDIVAEFGKLDVLITNFDKFERKRVDQTDMELFDYLRDQNVWPTFHLLSAVRDQLSTQRKTQGTYAKVVILTSMLGKAGMSAGAIWAAFKGAMIGLTKSLAREFGRFANVNAVAIGPLSEKKMQGPKDRVKGAYLVTSSDLSNQPMTFEKVSPMVLLLASDDAIGINGQSISVDGGLWLKLEQ</sequence>
<dbReference type="Proteomes" id="UP000321408">
    <property type="component" value="Chromosome"/>
</dbReference>
<comment type="similarity">
    <text evidence="1">Belongs to the short-chain dehydrogenases/reductases (SDR) family.</text>
</comment>
<dbReference type="SUPFAM" id="SSF51735">
    <property type="entry name" value="NAD(P)-binding Rossmann-fold domains"/>
    <property type="match status" value="1"/>
</dbReference>
<dbReference type="Pfam" id="PF13561">
    <property type="entry name" value="adh_short_C2"/>
    <property type="match status" value="1"/>
</dbReference>
<dbReference type="InterPro" id="IPR036291">
    <property type="entry name" value="NAD(P)-bd_dom_sf"/>
</dbReference>
<gene>
    <name evidence="3" type="ORF">DSAG12_03425</name>
</gene>
<keyword evidence="2 3" id="KW-0560">Oxidoreductase</keyword>
<reference evidence="3 4" key="1">
    <citation type="journal article" date="2020" name="Nature">
        <title>Isolation of an archaeon at the prokaryote-eukaryote interface.</title>
        <authorList>
            <person name="Imachi H."/>
            <person name="Nobu M.K."/>
            <person name="Nakahara N."/>
            <person name="Morono Y."/>
            <person name="Ogawara M."/>
            <person name="Takaki Y."/>
            <person name="Takano Y."/>
            <person name="Uematsu K."/>
            <person name="Ikuta T."/>
            <person name="Ito M."/>
            <person name="Matsui Y."/>
            <person name="Miyazaki M."/>
            <person name="Murata K."/>
            <person name="Saito Y."/>
            <person name="Sakai S."/>
            <person name="Song C."/>
            <person name="Tasumi E."/>
            <person name="Yamanaka Y."/>
            <person name="Yamaguchi T."/>
            <person name="Kamagata Y."/>
            <person name="Tamaki H."/>
            <person name="Takai K."/>
        </authorList>
    </citation>
    <scope>NUCLEOTIDE SEQUENCE [LARGE SCALE GENOMIC DNA]</scope>
    <source>
        <strain evidence="3 4">MK-D1</strain>
    </source>
</reference>
<dbReference type="CDD" id="cd05233">
    <property type="entry name" value="SDR_c"/>
    <property type="match status" value="1"/>
</dbReference>
<dbReference type="GO" id="GO:0006633">
    <property type="term" value="P:fatty acid biosynthetic process"/>
    <property type="evidence" value="ECO:0007669"/>
    <property type="project" value="TreeGrafter"/>
</dbReference>